<dbReference type="EMBL" id="BTSX01000005">
    <property type="protein sequence ID" value="GMT00418.1"/>
    <property type="molecule type" value="Genomic_DNA"/>
</dbReference>
<protein>
    <submittedName>
        <fullName evidence="1">Uncharacterized protein</fullName>
    </submittedName>
</protein>
<dbReference type="Proteomes" id="UP001432027">
    <property type="component" value="Unassembled WGS sequence"/>
</dbReference>
<sequence length="236" mass="28443">CRRTLWRLGRNWELSLREDRACRRHWDSWRCRFTISRRLISMRQASTEISSRDGIDTPSPLLFPNRQPLNWRRSRIEKLSKTRIVSSLLLPSLPLSLNGNRQLMQLMGFLHPLEFPLFLHQWAESWRDQAAAIAISRKKRYMMMTFLVRKREESKSFDTMLSFYVLILILNNSHYYSYMVSFRCSHCTYSMLCYQFVLPNTRFCINNTVVANWLVDHARSSFRIPYWNEISWNENE</sequence>
<feature type="non-terminal residue" evidence="1">
    <location>
        <position position="1"/>
    </location>
</feature>
<reference evidence="1" key="1">
    <citation type="submission" date="2023-10" db="EMBL/GenBank/DDBJ databases">
        <title>Genome assembly of Pristionchus species.</title>
        <authorList>
            <person name="Yoshida K."/>
            <person name="Sommer R.J."/>
        </authorList>
    </citation>
    <scope>NUCLEOTIDE SEQUENCE</scope>
    <source>
        <strain evidence="1">RS0144</strain>
    </source>
</reference>
<gene>
    <name evidence="1" type="ORF">PENTCL1PPCAC_22592</name>
</gene>
<organism evidence="1 2">
    <name type="scientific">Pristionchus entomophagus</name>
    <dbReference type="NCBI Taxonomy" id="358040"/>
    <lineage>
        <taxon>Eukaryota</taxon>
        <taxon>Metazoa</taxon>
        <taxon>Ecdysozoa</taxon>
        <taxon>Nematoda</taxon>
        <taxon>Chromadorea</taxon>
        <taxon>Rhabditida</taxon>
        <taxon>Rhabditina</taxon>
        <taxon>Diplogasteromorpha</taxon>
        <taxon>Diplogasteroidea</taxon>
        <taxon>Neodiplogasteridae</taxon>
        <taxon>Pristionchus</taxon>
    </lineage>
</organism>
<dbReference type="AlphaFoldDB" id="A0AAV5U1Q8"/>
<accession>A0AAV5U1Q8</accession>
<proteinExistence type="predicted"/>
<comment type="caution">
    <text evidence="1">The sequence shown here is derived from an EMBL/GenBank/DDBJ whole genome shotgun (WGS) entry which is preliminary data.</text>
</comment>
<evidence type="ECO:0000313" key="1">
    <source>
        <dbReference type="EMBL" id="GMT00418.1"/>
    </source>
</evidence>
<evidence type="ECO:0000313" key="2">
    <source>
        <dbReference type="Proteomes" id="UP001432027"/>
    </source>
</evidence>
<name>A0AAV5U1Q8_9BILA</name>
<keyword evidence="2" id="KW-1185">Reference proteome</keyword>